<dbReference type="RefSeq" id="WP_058591667.1">
    <property type="nucleotide sequence ID" value="NZ_CP022046.2"/>
</dbReference>
<feature type="DNA-binding region" description="H-T-H motif" evidence="2">
    <location>
        <begin position="33"/>
        <end position="52"/>
    </location>
</feature>
<dbReference type="PROSITE" id="PS50977">
    <property type="entry name" value="HTH_TETR_2"/>
    <property type="match status" value="1"/>
</dbReference>
<evidence type="ECO:0000256" key="2">
    <source>
        <dbReference type="PROSITE-ProRule" id="PRU00335"/>
    </source>
</evidence>
<sequence>MTKQTDLRVIKTKKALTETLVSILKEKNFSDITVNEICHASLIHRTTFYKHFMDKFDLLQYALSEYTKDFFELDLYDRLHHPFQSMEKAFISELSDVFEKQKDNSDTAFMDELIKHFIEVFSKDFKNNIDKVTTPTHLPQSLLPFIYGSNLAAIIHWSELADGDIDFEKLDKIFNEINIISMNNG</sequence>
<dbReference type="Gene3D" id="1.10.357.10">
    <property type="entry name" value="Tetracycline Repressor, domain 2"/>
    <property type="match status" value="1"/>
</dbReference>
<evidence type="ECO:0000259" key="3">
    <source>
        <dbReference type="PROSITE" id="PS50977"/>
    </source>
</evidence>
<dbReference type="SUPFAM" id="SSF46689">
    <property type="entry name" value="Homeodomain-like"/>
    <property type="match status" value="1"/>
</dbReference>
<dbReference type="PANTHER" id="PTHR43479">
    <property type="entry name" value="ACREF/ENVCD OPERON REPRESSOR-RELATED"/>
    <property type="match status" value="1"/>
</dbReference>
<dbReference type="InterPro" id="IPR009057">
    <property type="entry name" value="Homeodomain-like_sf"/>
</dbReference>
<dbReference type="KEGG" id="sscu:CEP64_10120"/>
<keyword evidence="1 2" id="KW-0238">DNA-binding</keyword>
<dbReference type="PANTHER" id="PTHR43479:SF16">
    <property type="entry name" value="HTH TETR-TYPE DOMAIN-CONTAINING PROTEIN"/>
    <property type="match status" value="1"/>
</dbReference>
<dbReference type="GO" id="GO:0003677">
    <property type="term" value="F:DNA binding"/>
    <property type="evidence" value="ECO:0007669"/>
    <property type="project" value="UniProtKB-UniRule"/>
</dbReference>
<name>A0AAI8DJN0_MAMSC</name>
<dbReference type="EMBL" id="CP022046">
    <property type="protein sequence ID" value="ASE34937.1"/>
    <property type="molecule type" value="Genomic_DNA"/>
</dbReference>
<feature type="domain" description="HTH tetR-type" evidence="3">
    <location>
        <begin position="10"/>
        <end position="70"/>
    </location>
</feature>
<gene>
    <name evidence="4" type="ORF">CEP64_10120</name>
</gene>
<evidence type="ECO:0000313" key="4">
    <source>
        <dbReference type="EMBL" id="ASE34937.1"/>
    </source>
</evidence>
<evidence type="ECO:0000256" key="1">
    <source>
        <dbReference type="ARBA" id="ARBA00023125"/>
    </source>
</evidence>
<dbReference type="AlphaFoldDB" id="A0AAI8DJN0"/>
<dbReference type="InterPro" id="IPR001647">
    <property type="entry name" value="HTH_TetR"/>
</dbReference>
<dbReference type="InterPro" id="IPR050624">
    <property type="entry name" value="HTH-type_Tx_Regulator"/>
</dbReference>
<dbReference type="Proteomes" id="UP000197058">
    <property type="component" value="Chromosome"/>
</dbReference>
<evidence type="ECO:0000313" key="5">
    <source>
        <dbReference type="Proteomes" id="UP000197058"/>
    </source>
</evidence>
<organism evidence="4 5">
    <name type="scientific">Mammaliicoccus sciuri</name>
    <name type="common">Staphylococcus sciuri</name>
    <dbReference type="NCBI Taxonomy" id="1296"/>
    <lineage>
        <taxon>Bacteria</taxon>
        <taxon>Bacillati</taxon>
        <taxon>Bacillota</taxon>
        <taxon>Bacilli</taxon>
        <taxon>Bacillales</taxon>
        <taxon>Staphylococcaceae</taxon>
        <taxon>Mammaliicoccus</taxon>
    </lineage>
</organism>
<reference evidence="5" key="1">
    <citation type="submission" date="2017-06" db="EMBL/GenBank/DDBJ databases">
        <title>FDA dAtabase for Regulatory Grade micrObial Sequences (FDA-ARGOS): Supporting development and validation of Infectious Disease Dx tests.</title>
        <authorList>
            <person name="Goldberg B."/>
            <person name="Campos J."/>
            <person name="Tallon L."/>
            <person name="Sadzewicz L."/>
            <person name="Sengamalay N."/>
            <person name="Ott S."/>
            <person name="Godinez A."/>
            <person name="Nagaraj S."/>
            <person name="Vavikolanu K."/>
            <person name="Nadendla S."/>
            <person name="George J."/>
            <person name="Geyer C."/>
            <person name="Sichtig H."/>
        </authorList>
    </citation>
    <scope>NUCLEOTIDE SEQUENCE [LARGE SCALE GENOMIC DNA]</scope>
    <source>
        <strain evidence="5">FDAARGOS_285</strain>
    </source>
</reference>
<protein>
    <submittedName>
        <fullName evidence="4">TetR/AcrR family transcriptional regulator</fullName>
    </submittedName>
</protein>
<accession>A0AAI8DJN0</accession>
<proteinExistence type="predicted"/>